<dbReference type="Proteomes" id="UP000176944">
    <property type="component" value="Chromosome"/>
</dbReference>
<evidence type="ECO:0000313" key="2">
    <source>
        <dbReference type="Proteomes" id="UP000176944"/>
    </source>
</evidence>
<gene>
    <name evidence="1" type="ORF">BJP36_15730</name>
</gene>
<accession>A0A1D9G0I2</accession>
<evidence type="ECO:0000313" key="1">
    <source>
        <dbReference type="EMBL" id="AOY81137.1"/>
    </source>
</evidence>
<proteinExistence type="predicted"/>
<organism evidence="1 2">
    <name type="scientific">Moorena producens (strain JHB)</name>
    <dbReference type="NCBI Taxonomy" id="1454205"/>
    <lineage>
        <taxon>Bacteria</taxon>
        <taxon>Bacillati</taxon>
        <taxon>Cyanobacteriota</taxon>
        <taxon>Cyanophyceae</taxon>
        <taxon>Coleofasciculales</taxon>
        <taxon>Coleofasciculaceae</taxon>
        <taxon>Moorena</taxon>
    </lineage>
</organism>
<sequence length="97" mass="11132">MSRGRAVTRISRGLVFHQHGYQVVKVHYLAVNPPNPLQDKVYNQRIAPSNSSKALDRCNLIAFIVHFHKTYETIDAHLLWRSPRAMLILTGYGHKNP</sequence>
<reference evidence="2" key="1">
    <citation type="submission" date="2016-10" db="EMBL/GenBank/DDBJ databases">
        <title>Comparative genomics uncovers the prolific and rare metabolic potential of the cyanobacterial genus Moorea.</title>
        <authorList>
            <person name="Leao T."/>
            <person name="Castelao G."/>
            <person name="Korobeynikov A."/>
            <person name="Monroe E.A."/>
            <person name="Podell S."/>
            <person name="Glukhov E."/>
            <person name="Allen E."/>
            <person name="Gerwick W.H."/>
            <person name="Gerwick L."/>
        </authorList>
    </citation>
    <scope>NUCLEOTIDE SEQUENCE [LARGE SCALE GENOMIC DNA]</scope>
    <source>
        <strain evidence="2">JHB</strain>
    </source>
</reference>
<name>A0A1D9G0I2_MOOP1</name>
<dbReference type="EMBL" id="CP017708">
    <property type="protein sequence ID" value="AOY81137.1"/>
    <property type="molecule type" value="Genomic_DNA"/>
</dbReference>
<dbReference type="AlphaFoldDB" id="A0A1D9G0I2"/>
<protein>
    <submittedName>
        <fullName evidence="1">Uncharacterized protein</fullName>
    </submittedName>
</protein>